<dbReference type="AlphaFoldDB" id="A0AAD5T5Y7"/>
<evidence type="ECO:0000256" key="5">
    <source>
        <dbReference type="ARBA" id="ARBA00022989"/>
    </source>
</evidence>
<dbReference type="Proteomes" id="UP001211907">
    <property type="component" value="Unassembled WGS sequence"/>
</dbReference>
<dbReference type="PROSITE" id="PS50866">
    <property type="entry name" value="GOLD"/>
    <property type="match status" value="1"/>
</dbReference>
<keyword evidence="6" id="KW-0472">Membrane</keyword>
<keyword evidence="3 7" id="KW-0812">Transmembrane</keyword>
<comment type="similarity">
    <text evidence="2 7">Belongs to the EMP24/GP25L family.</text>
</comment>
<feature type="domain" description="GOLD" evidence="10">
    <location>
        <begin position="34"/>
        <end position="154"/>
    </location>
</feature>
<dbReference type="EMBL" id="JADGJH010000246">
    <property type="protein sequence ID" value="KAJ3132552.1"/>
    <property type="molecule type" value="Genomic_DNA"/>
</dbReference>
<keyword evidence="4 9" id="KW-0732">Signal</keyword>
<feature type="region of interest" description="Disordered" evidence="8">
    <location>
        <begin position="158"/>
        <end position="178"/>
    </location>
</feature>
<evidence type="ECO:0000259" key="10">
    <source>
        <dbReference type="PROSITE" id="PS50866"/>
    </source>
</evidence>
<evidence type="ECO:0000256" key="9">
    <source>
        <dbReference type="SAM" id="SignalP"/>
    </source>
</evidence>
<evidence type="ECO:0000313" key="12">
    <source>
        <dbReference type="Proteomes" id="UP001211907"/>
    </source>
</evidence>
<evidence type="ECO:0000256" key="2">
    <source>
        <dbReference type="ARBA" id="ARBA00007104"/>
    </source>
</evidence>
<keyword evidence="5" id="KW-1133">Transmembrane helix</keyword>
<evidence type="ECO:0000313" key="11">
    <source>
        <dbReference type="EMBL" id="KAJ3132552.1"/>
    </source>
</evidence>
<dbReference type="GO" id="GO:0016020">
    <property type="term" value="C:membrane"/>
    <property type="evidence" value="ECO:0007669"/>
    <property type="project" value="UniProtKB-SubCell"/>
</dbReference>
<protein>
    <submittedName>
        <fullName evidence="11">P24 complex component</fullName>
    </submittedName>
</protein>
<reference evidence="11" key="1">
    <citation type="submission" date="2020-05" db="EMBL/GenBank/DDBJ databases">
        <title>Phylogenomic resolution of chytrid fungi.</title>
        <authorList>
            <person name="Stajich J.E."/>
            <person name="Amses K."/>
            <person name="Simmons R."/>
            <person name="Seto K."/>
            <person name="Myers J."/>
            <person name="Bonds A."/>
            <person name="Quandt C.A."/>
            <person name="Barry K."/>
            <person name="Liu P."/>
            <person name="Grigoriev I."/>
            <person name="Longcore J.E."/>
            <person name="James T.Y."/>
        </authorList>
    </citation>
    <scope>NUCLEOTIDE SEQUENCE</scope>
    <source>
        <strain evidence="11">JEL0513</strain>
    </source>
</reference>
<accession>A0AAD5T5Y7</accession>
<evidence type="ECO:0000256" key="6">
    <source>
        <dbReference type="ARBA" id="ARBA00023136"/>
    </source>
</evidence>
<sequence>MTAWVFALVLALVLAAVAVRGSNNFHLTLEARTRQCFHETLAVGDQLGLSYQVFGNGAGTATNLDIDVRVPPPFAPFPFRPLFLSAPFSLLTNASSCPQFWVAAPDGTVAAADKLNGVSGSLLHTARVAGRAEFCLSNMGWGGPEKYVSFAVNGPDEQRRTDAKSSTAKESVSPAKDSLSKELDELHNVVQQVADEQAYIRSRLLRHHATAESTNSRVLHWTFLEASIIASVIAFQIKYITHFFQNTSRRMV</sequence>
<dbReference type="InterPro" id="IPR009038">
    <property type="entry name" value="GOLD_dom"/>
</dbReference>
<evidence type="ECO:0000256" key="8">
    <source>
        <dbReference type="SAM" id="MobiDB-lite"/>
    </source>
</evidence>
<evidence type="ECO:0000256" key="7">
    <source>
        <dbReference type="RuleBase" id="RU003827"/>
    </source>
</evidence>
<feature type="chain" id="PRO_5042236121" evidence="9">
    <location>
        <begin position="22"/>
        <end position="252"/>
    </location>
</feature>
<comment type="caution">
    <text evidence="11">The sequence shown here is derived from an EMBL/GenBank/DDBJ whole genome shotgun (WGS) entry which is preliminary data.</text>
</comment>
<name>A0AAD5T5Y7_9FUNG</name>
<feature type="signal peptide" evidence="9">
    <location>
        <begin position="1"/>
        <end position="21"/>
    </location>
</feature>
<dbReference type="SMART" id="SM01190">
    <property type="entry name" value="EMP24_GP25L"/>
    <property type="match status" value="1"/>
</dbReference>
<evidence type="ECO:0000256" key="4">
    <source>
        <dbReference type="ARBA" id="ARBA00022729"/>
    </source>
</evidence>
<dbReference type="PANTHER" id="PTHR22811">
    <property type="entry name" value="TRANSMEMBRANE EMP24 DOMAIN-CONTAINING PROTEIN"/>
    <property type="match status" value="1"/>
</dbReference>
<comment type="subcellular location">
    <subcellularLocation>
        <location evidence="1 7">Membrane</location>
        <topology evidence="1 7">Single-pass type I membrane protein</topology>
    </subcellularLocation>
</comment>
<gene>
    <name evidence="11" type="primary">EMP24_2</name>
    <name evidence="11" type="ORF">HK100_005210</name>
</gene>
<proteinExistence type="inferred from homology"/>
<keyword evidence="12" id="KW-1185">Reference proteome</keyword>
<dbReference type="Pfam" id="PF01105">
    <property type="entry name" value="EMP24_GP25L"/>
    <property type="match status" value="1"/>
</dbReference>
<evidence type="ECO:0000256" key="3">
    <source>
        <dbReference type="ARBA" id="ARBA00022692"/>
    </source>
</evidence>
<dbReference type="InterPro" id="IPR015720">
    <property type="entry name" value="Emp24-like"/>
</dbReference>
<evidence type="ECO:0000256" key="1">
    <source>
        <dbReference type="ARBA" id="ARBA00004479"/>
    </source>
</evidence>
<organism evidence="11 12">
    <name type="scientific">Physocladia obscura</name>
    <dbReference type="NCBI Taxonomy" id="109957"/>
    <lineage>
        <taxon>Eukaryota</taxon>
        <taxon>Fungi</taxon>
        <taxon>Fungi incertae sedis</taxon>
        <taxon>Chytridiomycota</taxon>
        <taxon>Chytridiomycota incertae sedis</taxon>
        <taxon>Chytridiomycetes</taxon>
        <taxon>Chytridiales</taxon>
        <taxon>Chytriomycetaceae</taxon>
        <taxon>Physocladia</taxon>
    </lineage>
</organism>